<name>A0A0G4FKB7_9ALVE</name>
<sequence>MVEESIDISSYYSSAVEVYTEIQAVEESQGGRRRLSTSDHSQSRPAGSEAETRGDAEEWREMTDEIIGLDSNFDSKGQQLFSLDRMVAGFACHPSRRRRLQEEEGRESTVLLEKLVGLLESSAQRAAERVRRRRLEGGRSSPSSGTSSSSRRQLLDERLLQMTPRSLLVSVHNLYVTDNEQEQAGTISAMSAEKGGVPKQRGQEALCHIDSIALKEGTTLEDVQALLHAFEDAEEESILSSVPSLSREADLEKDKEADHTEDTDDLLFIFPDAKIQLPSLTDESSVLSVGAEPGGATSEGREQRRRLQENDASEDVEEEEEEDPSDLSEDEEVSAQLSEEAGGGEAEGEEEKDPRRRLQRYSIRVIDSDPFFSLQWHLRACADPFAV</sequence>
<organism evidence="2">
    <name type="scientific">Chromera velia CCMP2878</name>
    <dbReference type="NCBI Taxonomy" id="1169474"/>
    <lineage>
        <taxon>Eukaryota</taxon>
        <taxon>Sar</taxon>
        <taxon>Alveolata</taxon>
        <taxon>Colpodellida</taxon>
        <taxon>Chromeraceae</taxon>
        <taxon>Chromera</taxon>
    </lineage>
</organism>
<dbReference type="EMBL" id="CDMZ01000437">
    <property type="protein sequence ID" value="CEM14245.1"/>
    <property type="molecule type" value="Genomic_DNA"/>
</dbReference>
<feature type="region of interest" description="Disordered" evidence="1">
    <location>
        <begin position="26"/>
        <end position="58"/>
    </location>
</feature>
<gene>
    <name evidence="2" type="ORF">Cvel_17480</name>
</gene>
<feature type="region of interest" description="Disordered" evidence="1">
    <location>
        <begin position="240"/>
        <end position="260"/>
    </location>
</feature>
<evidence type="ECO:0000256" key="1">
    <source>
        <dbReference type="SAM" id="MobiDB-lite"/>
    </source>
</evidence>
<feature type="compositionally biased region" description="Basic and acidic residues" evidence="1">
    <location>
        <begin position="299"/>
        <end position="309"/>
    </location>
</feature>
<evidence type="ECO:0000313" key="2">
    <source>
        <dbReference type="EMBL" id="CEM14245.1"/>
    </source>
</evidence>
<feature type="compositionally biased region" description="Basic and acidic residues" evidence="1">
    <location>
        <begin position="247"/>
        <end position="260"/>
    </location>
</feature>
<feature type="region of interest" description="Disordered" evidence="1">
    <location>
        <begin position="129"/>
        <end position="152"/>
    </location>
</feature>
<protein>
    <submittedName>
        <fullName evidence="2">Uncharacterized protein</fullName>
    </submittedName>
</protein>
<proteinExistence type="predicted"/>
<accession>A0A0G4FKB7</accession>
<feature type="compositionally biased region" description="Acidic residues" evidence="1">
    <location>
        <begin position="311"/>
        <end position="333"/>
    </location>
</feature>
<feature type="region of interest" description="Disordered" evidence="1">
    <location>
        <begin position="285"/>
        <end position="357"/>
    </location>
</feature>
<feature type="compositionally biased region" description="Low complexity" evidence="1">
    <location>
        <begin position="138"/>
        <end position="152"/>
    </location>
</feature>
<dbReference type="AlphaFoldDB" id="A0A0G4FKB7"/>
<reference evidence="2" key="1">
    <citation type="submission" date="2014-11" db="EMBL/GenBank/DDBJ databases">
        <authorList>
            <person name="Otto D Thomas"/>
            <person name="Naeem Raeece"/>
        </authorList>
    </citation>
    <scope>NUCLEOTIDE SEQUENCE</scope>
</reference>
<feature type="non-terminal residue" evidence="2">
    <location>
        <position position="387"/>
    </location>
</feature>